<dbReference type="GO" id="GO:0016787">
    <property type="term" value="F:hydrolase activity"/>
    <property type="evidence" value="ECO:0007669"/>
    <property type="project" value="UniProtKB-KW"/>
</dbReference>
<dbReference type="InterPro" id="IPR000073">
    <property type="entry name" value="AB_hydrolase_1"/>
</dbReference>
<evidence type="ECO:0000256" key="1">
    <source>
        <dbReference type="SAM" id="SignalP"/>
    </source>
</evidence>
<keyword evidence="3" id="KW-0378">Hydrolase</keyword>
<feature type="domain" description="AB hydrolase-1" evidence="2">
    <location>
        <begin position="77"/>
        <end position="303"/>
    </location>
</feature>
<dbReference type="GO" id="GO:0016020">
    <property type="term" value="C:membrane"/>
    <property type="evidence" value="ECO:0007669"/>
    <property type="project" value="TreeGrafter"/>
</dbReference>
<dbReference type="Gene3D" id="3.40.50.1820">
    <property type="entry name" value="alpha/beta hydrolase"/>
    <property type="match status" value="1"/>
</dbReference>
<protein>
    <submittedName>
        <fullName evidence="3">Alpha/beta fold hydrolase</fullName>
    </submittedName>
</protein>
<dbReference type="PANTHER" id="PTHR43798">
    <property type="entry name" value="MONOACYLGLYCEROL LIPASE"/>
    <property type="match status" value="1"/>
</dbReference>
<proteinExistence type="predicted"/>
<dbReference type="PANTHER" id="PTHR43798:SF24">
    <property type="entry name" value="CIS-3-ALKYL-4-ALKYLOXETAN-2-ONE DECARBOXYLASE"/>
    <property type="match status" value="1"/>
</dbReference>
<dbReference type="SUPFAM" id="SSF53474">
    <property type="entry name" value="alpha/beta-Hydrolases"/>
    <property type="match status" value="1"/>
</dbReference>
<dbReference type="InterPro" id="IPR050266">
    <property type="entry name" value="AB_hydrolase_sf"/>
</dbReference>
<comment type="caution">
    <text evidence="3">The sequence shown here is derived from an EMBL/GenBank/DDBJ whole genome shotgun (WGS) entry which is preliminary data.</text>
</comment>
<dbReference type="PRINTS" id="PR00111">
    <property type="entry name" value="ABHYDROLASE"/>
</dbReference>
<name>A0A6N9HG24_9BURK</name>
<evidence type="ECO:0000313" key="3">
    <source>
        <dbReference type="EMBL" id="MYN02400.1"/>
    </source>
</evidence>
<evidence type="ECO:0000313" key="4">
    <source>
        <dbReference type="Proteomes" id="UP000448575"/>
    </source>
</evidence>
<reference evidence="3 4" key="1">
    <citation type="submission" date="2019-12" db="EMBL/GenBank/DDBJ databases">
        <title>Novel species isolated from a subtropical stream in China.</title>
        <authorList>
            <person name="Lu H."/>
        </authorList>
    </citation>
    <scope>NUCLEOTIDE SEQUENCE [LARGE SCALE GENOMIC DNA]</scope>
    <source>
        <strain evidence="3 4">DS3</strain>
    </source>
</reference>
<keyword evidence="4" id="KW-1185">Reference proteome</keyword>
<feature type="chain" id="PRO_5027077435" evidence="1">
    <location>
        <begin position="29"/>
        <end position="332"/>
    </location>
</feature>
<accession>A0A6N9HG24</accession>
<evidence type="ECO:0000259" key="2">
    <source>
        <dbReference type="Pfam" id="PF00561"/>
    </source>
</evidence>
<dbReference type="EMBL" id="WWCJ01000006">
    <property type="protein sequence ID" value="MYN02400.1"/>
    <property type="molecule type" value="Genomic_DNA"/>
</dbReference>
<gene>
    <name evidence="3" type="ORF">GTP41_09835</name>
</gene>
<dbReference type="NCBIfam" id="TIGR01409">
    <property type="entry name" value="TAT_signal_seq"/>
    <property type="match status" value="1"/>
</dbReference>
<dbReference type="RefSeq" id="WP_161025405.1">
    <property type="nucleotide sequence ID" value="NZ_WWCJ01000006.1"/>
</dbReference>
<organism evidence="3 4">
    <name type="scientific">Pseudoduganella guangdongensis</name>
    <dbReference type="NCBI Taxonomy" id="2692179"/>
    <lineage>
        <taxon>Bacteria</taxon>
        <taxon>Pseudomonadati</taxon>
        <taxon>Pseudomonadota</taxon>
        <taxon>Betaproteobacteria</taxon>
        <taxon>Burkholderiales</taxon>
        <taxon>Oxalobacteraceae</taxon>
        <taxon>Telluria group</taxon>
        <taxon>Pseudoduganella</taxon>
    </lineage>
</organism>
<dbReference type="AlphaFoldDB" id="A0A6N9HG24"/>
<dbReference type="InterPro" id="IPR029058">
    <property type="entry name" value="AB_hydrolase_fold"/>
</dbReference>
<dbReference type="InterPro" id="IPR019546">
    <property type="entry name" value="TAT_signal_bac_arc"/>
</dbReference>
<dbReference type="Pfam" id="PF00561">
    <property type="entry name" value="Abhydrolase_1"/>
    <property type="match status" value="1"/>
</dbReference>
<keyword evidence="1" id="KW-0732">Signal</keyword>
<dbReference type="Proteomes" id="UP000448575">
    <property type="component" value="Unassembled WGS sequence"/>
</dbReference>
<sequence>MMRRDFLKFALTSATLTAGAAVAHIAHATPGLTRAEAEARAAAVRDARVWRAARRLVPTRFGRIAVVERGRGPQAALFLHGLPLNSFQWRGAVARLAPQRRCIAPDFLGLGHSEPAPGAKLDPDSQAAMLAALLDQLGVDKVDIIASDSGGAVAQLFLVRYPERVRSLLLANCDTEIDCPPPAMLPVIDLAKQGRFAQEWLEPWLADKDKARSQQGLGGLCYAQPAALADAVFETYLRPLVEHPERLHGYITALERNVLQGIQPALRASKAPVRVLWGMADEIFLPRGADYLEQAFGNSQGVRRIAGSKLFWPEERPELLAREALALWRTAA</sequence>
<feature type="signal peptide" evidence="1">
    <location>
        <begin position="1"/>
        <end position="28"/>
    </location>
</feature>